<dbReference type="SUPFAM" id="SSF51556">
    <property type="entry name" value="Metallo-dependent hydrolases"/>
    <property type="match status" value="1"/>
</dbReference>
<gene>
    <name evidence="3" type="ORF">METZ01_LOCUS349944</name>
</gene>
<protein>
    <recommendedName>
        <fullName evidence="2">Amidohydrolase-related domain-containing protein</fullName>
    </recommendedName>
</protein>
<dbReference type="InterPro" id="IPR006680">
    <property type="entry name" value="Amidohydro-rel"/>
</dbReference>
<dbReference type="Gene3D" id="3.20.20.140">
    <property type="entry name" value="Metal-dependent hydrolases"/>
    <property type="match status" value="1"/>
</dbReference>
<dbReference type="PANTHER" id="PTHR21240:SF28">
    <property type="entry name" value="ISO-OROTATE DECARBOXYLASE (EUROFUNG)"/>
    <property type="match status" value="1"/>
</dbReference>
<organism evidence="3">
    <name type="scientific">marine metagenome</name>
    <dbReference type="NCBI Taxonomy" id="408172"/>
    <lineage>
        <taxon>unclassified sequences</taxon>
        <taxon>metagenomes</taxon>
        <taxon>ecological metagenomes</taxon>
    </lineage>
</organism>
<evidence type="ECO:0000313" key="3">
    <source>
        <dbReference type="EMBL" id="SVC97090.1"/>
    </source>
</evidence>
<dbReference type="InterPro" id="IPR032465">
    <property type="entry name" value="ACMSD"/>
</dbReference>
<keyword evidence="1" id="KW-0456">Lyase</keyword>
<dbReference type="GO" id="GO:0016787">
    <property type="term" value="F:hydrolase activity"/>
    <property type="evidence" value="ECO:0007669"/>
    <property type="project" value="InterPro"/>
</dbReference>
<dbReference type="EMBL" id="UINC01121728">
    <property type="protein sequence ID" value="SVC97090.1"/>
    <property type="molecule type" value="Genomic_DNA"/>
</dbReference>
<proteinExistence type="predicted"/>
<feature type="domain" description="Amidohydrolase-related" evidence="2">
    <location>
        <begin position="33"/>
        <end position="284"/>
    </location>
</feature>
<accession>A0A382RI39</accession>
<dbReference type="PANTHER" id="PTHR21240">
    <property type="entry name" value="2-AMINO-3-CARBOXYLMUCONATE-6-SEMIALDEHYDE DECARBOXYLASE"/>
    <property type="match status" value="1"/>
</dbReference>
<name>A0A382RI39_9ZZZZ</name>
<evidence type="ECO:0000256" key="1">
    <source>
        <dbReference type="ARBA" id="ARBA00023239"/>
    </source>
</evidence>
<dbReference type="GO" id="GO:0016831">
    <property type="term" value="F:carboxy-lyase activity"/>
    <property type="evidence" value="ECO:0007669"/>
    <property type="project" value="InterPro"/>
</dbReference>
<dbReference type="Pfam" id="PF04909">
    <property type="entry name" value="Amidohydro_2"/>
    <property type="match status" value="1"/>
</dbReference>
<evidence type="ECO:0000259" key="2">
    <source>
        <dbReference type="Pfam" id="PF04909"/>
    </source>
</evidence>
<dbReference type="InterPro" id="IPR032466">
    <property type="entry name" value="Metal_Hydrolase"/>
</dbReference>
<dbReference type="GO" id="GO:0019748">
    <property type="term" value="P:secondary metabolic process"/>
    <property type="evidence" value="ECO:0007669"/>
    <property type="project" value="TreeGrafter"/>
</dbReference>
<sequence>HVKDLDIDGVDLDILYPSIALNMFSIPDPFLIREVFKSYNDWLADFCSYYPKKLKAIGMIMLDDDISAGISEVKRCRKAGMTGIMVPTFPRQGESYDHVMYEPLWATAEDLDIPVSLHTGTNRPGAQIMRKGRKVVETGADRINNDYWPRMSISQIILSGVFERFPKLNIVNVEHDLAWIPYFIQRMDTTYRERPTQCPYRFKNSALPSDFMKKNVFHSFQDDGLGVRDRELIGLTQLLWASDYPHAEATFPESQRILSEILEGVPETEKGMIVGSNCANLYGLDKKESLN</sequence>
<dbReference type="AlphaFoldDB" id="A0A382RI39"/>
<reference evidence="3" key="1">
    <citation type="submission" date="2018-05" db="EMBL/GenBank/DDBJ databases">
        <authorList>
            <person name="Lanie J.A."/>
            <person name="Ng W.-L."/>
            <person name="Kazmierczak K.M."/>
            <person name="Andrzejewski T.M."/>
            <person name="Davidsen T.M."/>
            <person name="Wayne K.J."/>
            <person name="Tettelin H."/>
            <person name="Glass J.I."/>
            <person name="Rusch D."/>
            <person name="Podicherti R."/>
            <person name="Tsui H.-C.T."/>
            <person name="Winkler M.E."/>
        </authorList>
    </citation>
    <scope>NUCLEOTIDE SEQUENCE</scope>
</reference>
<feature type="non-terminal residue" evidence="3">
    <location>
        <position position="1"/>
    </location>
</feature>
<dbReference type="GO" id="GO:0005737">
    <property type="term" value="C:cytoplasm"/>
    <property type="evidence" value="ECO:0007669"/>
    <property type="project" value="TreeGrafter"/>
</dbReference>